<protein>
    <submittedName>
        <fullName evidence="2">Uncharacterized protein</fullName>
    </submittedName>
</protein>
<evidence type="ECO:0000313" key="3">
    <source>
        <dbReference type="Proteomes" id="UP000194873"/>
    </source>
</evidence>
<sequence>MVLVPDLPRWQQYLLLLSALVAVITGANLHLAGGRGLESMVPLILPFMLWWPQPTCPERRLYWWLMLGLLFAVVLTLFALVWSHVLGLLLGAR</sequence>
<comment type="caution">
    <text evidence="2">The sequence shown here is derived from an EMBL/GenBank/DDBJ whole genome shotgun (WGS) entry which is preliminary data.</text>
</comment>
<feature type="transmembrane region" description="Helical" evidence="1">
    <location>
        <begin position="12"/>
        <end position="29"/>
    </location>
</feature>
<dbReference type="EMBL" id="MTSE01000018">
    <property type="protein sequence ID" value="OUJ71123.1"/>
    <property type="molecule type" value="Genomic_DNA"/>
</dbReference>
<keyword evidence="1" id="KW-0472">Membrane</keyword>
<proteinExistence type="predicted"/>
<organism evidence="2 3">
    <name type="scientific">Hymenobacter crusticola</name>
    <dbReference type="NCBI Taxonomy" id="1770526"/>
    <lineage>
        <taxon>Bacteria</taxon>
        <taxon>Pseudomonadati</taxon>
        <taxon>Bacteroidota</taxon>
        <taxon>Cytophagia</taxon>
        <taxon>Cytophagales</taxon>
        <taxon>Hymenobacteraceae</taxon>
        <taxon>Hymenobacter</taxon>
    </lineage>
</organism>
<dbReference type="Proteomes" id="UP000194873">
    <property type="component" value="Unassembled WGS sequence"/>
</dbReference>
<evidence type="ECO:0000313" key="2">
    <source>
        <dbReference type="EMBL" id="OUJ71123.1"/>
    </source>
</evidence>
<name>A0A243W818_9BACT</name>
<evidence type="ECO:0000256" key="1">
    <source>
        <dbReference type="SAM" id="Phobius"/>
    </source>
</evidence>
<keyword evidence="3" id="KW-1185">Reference proteome</keyword>
<accession>A0A243W818</accession>
<keyword evidence="1" id="KW-0812">Transmembrane</keyword>
<keyword evidence="1" id="KW-1133">Transmembrane helix</keyword>
<reference evidence="2 3" key="1">
    <citation type="submission" date="2017-01" db="EMBL/GenBank/DDBJ databases">
        <title>A new Hymenobacter.</title>
        <authorList>
            <person name="Liang Y."/>
            <person name="Feng F."/>
        </authorList>
    </citation>
    <scope>NUCLEOTIDE SEQUENCE [LARGE SCALE GENOMIC DNA]</scope>
    <source>
        <strain evidence="2">MIMBbqt21</strain>
    </source>
</reference>
<dbReference type="AlphaFoldDB" id="A0A243W818"/>
<gene>
    <name evidence="2" type="ORF">BXP70_22675</name>
</gene>
<dbReference type="RefSeq" id="WP_086596402.1">
    <property type="nucleotide sequence ID" value="NZ_MTSE01000018.1"/>
</dbReference>
<feature type="transmembrane region" description="Helical" evidence="1">
    <location>
        <begin position="64"/>
        <end position="90"/>
    </location>
</feature>